<dbReference type="Pfam" id="PF04350">
    <property type="entry name" value="PilO"/>
    <property type="match status" value="1"/>
</dbReference>
<feature type="transmembrane region" description="Helical" evidence="3">
    <location>
        <begin position="12"/>
        <end position="30"/>
    </location>
</feature>
<protein>
    <recommendedName>
        <fullName evidence="6">Pilus assembly protein PilO</fullName>
    </recommendedName>
</protein>
<name>A0A4Y7RKS7_9FIRM</name>
<reference evidence="4 5" key="1">
    <citation type="journal article" date="2018" name="Environ. Microbiol.">
        <title>Novel energy conservation strategies and behaviour of Pelotomaculum schinkii driving syntrophic propionate catabolism.</title>
        <authorList>
            <person name="Hidalgo-Ahumada C.A.P."/>
            <person name="Nobu M.K."/>
            <person name="Narihiro T."/>
            <person name="Tamaki H."/>
            <person name="Liu W.T."/>
            <person name="Kamagata Y."/>
            <person name="Stams A.J.M."/>
            <person name="Imachi H."/>
            <person name="Sousa D.Z."/>
        </authorList>
    </citation>
    <scope>NUCLEOTIDE SEQUENCE [LARGE SCALE GENOMIC DNA]</scope>
    <source>
        <strain evidence="4 5">MGP</strain>
    </source>
</reference>
<dbReference type="OrthoDB" id="1786548at2"/>
<dbReference type="Proteomes" id="UP000297597">
    <property type="component" value="Unassembled WGS sequence"/>
</dbReference>
<proteinExistence type="predicted"/>
<evidence type="ECO:0000313" key="5">
    <source>
        <dbReference type="Proteomes" id="UP000297597"/>
    </source>
</evidence>
<keyword evidence="5" id="KW-1185">Reference proteome</keyword>
<dbReference type="GO" id="GO:0043683">
    <property type="term" value="P:type IV pilus assembly"/>
    <property type="evidence" value="ECO:0007669"/>
    <property type="project" value="InterPro"/>
</dbReference>
<dbReference type="EMBL" id="QFFZ01000043">
    <property type="protein sequence ID" value="TEB09575.1"/>
    <property type="molecule type" value="Genomic_DNA"/>
</dbReference>
<evidence type="ECO:0000313" key="4">
    <source>
        <dbReference type="EMBL" id="TEB09575.1"/>
    </source>
</evidence>
<sequence length="290" mass="31317">MWNRLSTREKVLLTVLFGGGLIFCVVYFVLTPQYKAYAQVKNELMDNRAKLARAQATAASLKSENDRLNKVKEDYAARGKPFTSSMRDGSDVIFLGLISASEKVQITEIEPGEIIEKTHSLELPLKIGVQGNYLSLIEFCKDIDKQVKKSTNLAEIRSLNITSGLSSPSSKQSSGAKTSTTTPAATATVTVAAAPGTVKATIYIVMFSAKNPEGKLYLEEVSRWLMGRGNVFRPTYSLAPYAELSSYVNSQGSSGLPMSGQYTAAGRGSVSSGLSGTQPVNADLSYNVRK</sequence>
<feature type="region of interest" description="Disordered" evidence="2">
    <location>
        <begin position="163"/>
        <end position="182"/>
    </location>
</feature>
<accession>A0A4Y7RKS7</accession>
<comment type="caution">
    <text evidence="4">The sequence shown here is derived from an EMBL/GenBank/DDBJ whole genome shotgun (WGS) entry which is preliminary data.</text>
</comment>
<dbReference type="GO" id="GO:0043107">
    <property type="term" value="P:type IV pilus-dependent motility"/>
    <property type="evidence" value="ECO:0007669"/>
    <property type="project" value="InterPro"/>
</dbReference>
<keyword evidence="3" id="KW-1133">Transmembrane helix</keyword>
<dbReference type="AlphaFoldDB" id="A0A4Y7RKS7"/>
<organism evidence="4 5">
    <name type="scientific">Pelotomaculum propionicicum</name>
    <dbReference type="NCBI Taxonomy" id="258475"/>
    <lineage>
        <taxon>Bacteria</taxon>
        <taxon>Bacillati</taxon>
        <taxon>Bacillota</taxon>
        <taxon>Clostridia</taxon>
        <taxon>Eubacteriales</taxon>
        <taxon>Desulfotomaculaceae</taxon>
        <taxon>Pelotomaculum</taxon>
    </lineage>
</organism>
<dbReference type="RefSeq" id="WP_134214787.1">
    <property type="nucleotide sequence ID" value="NZ_QFFZ01000043.1"/>
</dbReference>
<keyword evidence="3" id="KW-0812">Transmembrane</keyword>
<keyword evidence="1" id="KW-0175">Coiled coil</keyword>
<evidence type="ECO:0000256" key="2">
    <source>
        <dbReference type="SAM" id="MobiDB-lite"/>
    </source>
</evidence>
<evidence type="ECO:0000256" key="3">
    <source>
        <dbReference type="SAM" id="Phobius"/>
    </source>
</evidence>
<evidence type="ECO:0000256" key="1">
    <source>
        <dbReference type="SAM" id="Coils"/>
    </source>
</evidence>
<keyword evidence="3" id="KW-0472">Membrane</keyword>
<dbReference type="InterPro" id="IPR014717">
    <property type="entry name" value="Transl_elong_EF1B/ribsomal_bS6"/>
</dbReference>
<evidence type="ECO:0008006" key="6">
    <source>
        <dbReference type="Google" id="ProtNLM"/>
    </source>
</evidence>
<feature type="coiled-coil region" evidence="1">
    <location>
        <begin position="37"/>
        <end position="78"/>
    </location>
</feature>
<dbReference type="InterPro" id="IPR007445">
    <property type="entry name" value="PilO"/>
</dbReference>
<gene>
    <name evidence="4" type="ORF">Pmgp_03006</name>
</gene>
<dbReference type="Gene3D" id="3.30.70.60">
    <property type="match status" value="1"/>
</dbReference>